<evidence type="ECO:0000313" key="2">
    <source>
        <dbReference type="Proteomes" id="UP000448575"/>
    </source>
</evidence>
<evidence type="ECO:0000313" key="1">
    <source>
        <dbReference type="EMBL" id="MYN02354.1"/>
    </source>
</evidence>
<dbReference type="RefSeq" id="WP_161025361.1">
    <property type="nucleotide sequence ID" value="NZ_WWCJ01000006.1"/>
</dbReference>
<sequence>MATISHRSYLRTLAQTMLAGVGLVTALVVLADPYDLFGIVNAPGLNAKKPVPYYFRNEIKLARAQRVQANQFLVGNSRVEVGFDPASPQFGGSAYNLGLAGTGTSVAVGQLAYLRSGGVRPARVVAGVDFHDSLLRPGERAGVWNAPPMPAAAWRWRFETVFSLGAVRAAAATLAMQGNGEAETMTPRGLNPLHEYAGFVRNDGYYKIFRQRAEEGAAMLVQRAPYGLDREGARKSIRALLDVAAGDNPGAEVHLLVYAYHAQLLAMYEASGVWPLFEEWKSILQQEAEAARARHPQARIAVHDFSGFGEFNCEPIPPPGKGGSTRWYWEAGHQKPALGEEMLRRMLASTPATGFGMELTAQSAELNRQRIAAERAQCLASQPGLFAEAQEMVARASRQQQQRGG</sequence>
<organism evidence="1 2">
    <name type="scientific">Pseudoduganella guangdongensis</name>
    <dbReference type="NCBI Taxonomy" id="2692179"/>
    <lineage>
        <taxon>Bacteria</taxon>
        <taxon>Pseudomonadati</taxon>
        <taxon>Pseudomonadota</taxon>
        <taxon>Betaproteobacteria</taxon>
        <taxon>Burkholderiales</taxon>
        <taxon>Oxalobacteraceae</taxon>
        <taxon>Telluria group</taxon>
        <taxon>Pseudoduganella</taxon>
    </lineage>
</organism>
<name>A0A6N9HFM6_9BURK</name>
<protein>
    <submittedName>
        <fullName evidence="1">Uncharacterized protein</fullName>
    </submittedName>
</protein>
<comment type="caution">
    <text evidence="1">The sequence shown here is derived from an EMBL/GenBank/DDBJ whole genome shotgun (WGS) entry which is preliminary data.</text>
</comment>
<accession>A0A6N9HFM6</accession>
<keyword evidence="2" id="KW-1185">Reference proteome</keyword>
<gene>
    <name evidence="1" type="ORF">GTP41_09605</name>
</gene>
<reference evidence="1 2" key="1">
    <citation type="submission" date="2019-12" db="EMBL/GenBank/DDBJ databases">
        <title>Novel species isolated from a subtropical stream in China.</title>
        <authorList>
            <person name="Lu H."/>
        </authorList>
    </citation>
    <scope>NUCLEOTIDE SEQUENCE [LARGE SCALE GENOMIC DNA]</scope>
    <source>
        <strain evidence="1 2">DS3</strain>
    </source>
</reference>
<dbReference type="AlphaFoldDB" id="A0A6N9HFM6"/>
<dbReference type="Proteomes" id="UP000448575">
    <property type="component" value="Unassembled WGS sequence"/>
</dbReference>
<dbReference type="EMBL" id="WWCJ01000006">
    <property type="protein sequence ID" value="MYN02354.1"/>
    <property type="molecule type" value="Genomic_DNA"/>
</dbReference>
<proteinExistence type="predicted"/>